<keyword evidence="3" id="KW-1185">Reference proteome</keyword>
<dbReference type="Proteomes" id="UP000001556">
    <property type="component" value="Chromosome"/>
</dbReference>
<feature type="transmembrane region" description="Helical" evidence="1">
    <location>
        <begin position="51"/>
        <end position="69"/>
    </location>
</feature>
<keyword evidence="1" id="KW-1133">Transmembrane helix</keyword>
<keyword evidence="1" id="KW-0812">Transmembrane</keyword>
<organism evidence="2 3">
    <name type="scientific">Desulforamulus reducens (strain ATCC BAA-1160 / DSM 100696 / MI-1)</name>
    <name type="common">Desulfotomaculum reducens</name>
    <dbReference type="NCBI Taxonomy" id="349161"/>
    <lineage>
        <taxon>Bacteria</taxon>
        <taxon>Bacillati</taxon>
        <taxon>Bacillota</taxon>
        <taxon>Clostridia</taxon>
        <taxon>Eubacteriales</taxon>
        <taxon>Peptococcaceae</taxon>
        <taxon>Desulforamulus</taxon>
    </lineage>
</organism>
<name>A4J2M5_DESRM</name>
<dbReference type="HOGENOM" id="CLU_2069325_0_0_9"/>
<gene>
    <name evidence="2" type="ordered locus">Dred_0790</name>
</gene>
<dbReference type="AlphaFoldDB" id="A4J2M5"/>
<dbReference type="STRING" id="349161.Dred_0790"/>
<keyword evidence="1" id="KW-0472">Membrane</keyword>
<dbReference type="KEGG" id="drm:Dred_0790"/>
<dbReference type="EMBL" id="CP000612">
    <property type="protein sequence ID" value="ABO49328.1"/>
    <property type="molecule type" value="Genomic_DNA"/>
</dbReference>
<accession>A4J2M5</accession>
<sequence>MSKFKKNIMSFIFTRHQLLSILTMVAISFLASFSTPEVAFADLDITASAKSVLSFFQLLIVLAAAKIITEFVGKGHLVPAVITVIAAAFLYVVIDPEIMKEIGGGIKALLKMKGSQTS</sequence>
<proteinExistence type="predicted"/>
<dbReference type="RefSeq" id="WP_011877163.1">
    <property type="nucleotide sequence ID" value="NC_009253.1"/>
</dbReference>
<evidence type="ECO:0000313" key="3">
    <source>
        <dbReference type="Proteomes" id="UP000001556"/>
    </source>
</evidence>
<reference evidence="2 3" key="1">
    <citation type="submission" date="2007-03" db="EMBL/GenBank/DDBJ databases">
        <title>Complete sequence of Desulfotomaculum reducens MI-1.</title>
        <authorList>
            <consortium name="US DOE Joint Genome Institute"/>
            <person name="Copeland A."/>
            <person name="Lucas S."/>
            <person name="Lapidus A."/>
            <person name="Barry K."/>
            <person name="Detter J.C."/>
            <person name="Glavina del Rio T."/>
            <person name="Hammon N."/>
            <person name="Israni S."/>
            <person name="Dalin E."/>
            <person name="Tice H."/>
            <person name="Pitluck S."/>
            <person name="Sims D."/>
            <person name="Brettin T."/>
            <person name="Bruce D."/>
            <person name="Han C."/>
            <person name="Tapia R."/>
            <person name="Schmutz J."/>
            <person name="Larimer F."/>
            <person name="Land M."/>
            <person name="Hauser L."/>
            <person name="Kyrpides N."/>
            <person name="Kim E."/>
            <person name="Tebo B.M."/>
            <person name="Richardson P."/>
        </authorList>
    </citation>
    <scope>NUCLEOTIDE SEQUENCE [LARGE SCALE GENOMIC DNA]</scope>
    <source>
        <strain evidence="2 3">MI-1</strain>
    </source>
</reference>
<feature type="transmembrane region" description="Helical" evidence="1">
    <location>
        <begin position="76"/>
        <end position="94"/>
    </location>
</feature>
<evidence type="ECO:0000313" key="2">
    <source>
        <dbReference type="EMBL" id="ABO49328.1"/>
    </source>
</evidence>
<protein>
    <submittedName>
        <fullName evidence="2">Uncharacterized protein</fullName>
    </submittedName>
</protein>
<evidence type="ECO:0000256" key="1">
    <source>
        <dbReference type="SAM" id="Phobius"/>
    </source>
</evidence>